<feature type="signal peptide" evidence="2">
    <location>
        <begin position="1"/>
        <end position="19"/>
    </location>
</feature>
<organism evidence="3 4">
    <name type="scientific">Candidatus Staskawiczbacteria bacterium RIFCSPLOWO2_12_FULL_37_15</name>
    <dbReference type="NCBI Taxonomy" id="1802218"/>
    <lineage>
        <taxon>Bacteria</taxon>
        <taxon>Candidatus Staskawicziibacteriota</taxon>
    </lineage>
</organism>
<dbReference type="EMBL" id="MHPE01000047">
    <property type="protein sequence ID" value="OGZ75540.1"/>
    <property type="molecule type" value="Genomic_DNA"/>
</dbReference>
<comment type="caution">
    <text evidence="3">The sequence shown here is derived from an EMBL/GenBank/DDBJ whole genome shotgun (WGS) entry which is preliminary data.</text>
</comment>
<protein>
    <submittedName>
        <fullName evidence="3">Uncharacterized protein</fullName>
    </submittedName>
</protein>
<proteinExistence type="predicted"/>
<reference evidence="3 4" key="1">
    <citation type="journal article" date="2016" name="Nat. Commun.">
        <title>Thousands of microbial genomes shed light on interconnected biogeochemical processes in an aquifer system.</title>
        <authorList>
            <person name="Anantharaman K."/>
            <person name="Brown C.T."/>
            <person name="Hug L.A."/>
            <person name="Sharon I."/>
            <person name="Castelle C.J."/>
            <person name="Probst A.J."/>
            <person name="Thomas B.C."/>
            <person name="Singh A."/>
            <person name="Wilkins M.J."/>
            <person name="Karaoz U."/>
            <person name="Brodie E.L."/>
            <person name="Williams K.H."/>
            <person name="Hubbard S.S."/>
            <person name="Banfield J.F."/>
        </authorList>
    </citation>
    <scope>NUCLEOTIDE SEQUENCE [LARGE SCALE GENOMIC DNA]</scope>
</reference>
<evidence type="ECO:0000313" key="4">
    <source>
        <dbReference type="Proteomes" id="UP000178632"/>
    </source>
</evidence>
<accession>A0A1G2IM93</accession>
<name>A0A1G2IM93_9BACT</name>
<feature type="compositionally biased region" description="Low complexity" evidence="1">
    <location>
        <begin position="483"/>
        <end position="496"/>
    </location>
</feature>
<evidence type="ECO:0000256" key="2">
    <source>
        <dbReference type="SAM" id="SignalP"/>
    </source>
</evidence>
<feature type="region of interest" description="Disordered" evidence="1">
    <location>
        <begin position="435"/>
        <end position="513"/>
    </location>
</feature>
<gene>
    <name evidence="3" type="ORF">A3G45_01055</name>
</gene>
<dbReference type="Proteomes" id="UP000178632">
    <property type="component" value="Unassembled WGS sequence"/>
</dbReference>
<evidence type="ECO:0000313" key="3">
    <source>
        <dbReference type="EMBL" id="OGZ75540.1"/>
    </source>
</evidence>
<dbReference type="AlphaFoldDB" id="A0A1G2IM93"/>
<keyword evidence="2" id="KW-0732">Signal</keyword>
<feature type="chain" id="PRO_5009583254" evidence="2">
    <location>
        <begin position="20"/>
        <end position="532"/>
    </location>
</feature>
<evidence type="ECO:0000256" key="1">
    <source>
        <dbReference type="SAM" id="MobiDB-lite"/>
    </source>
</evidence>
<feature type="compositionally biased region" description="Pro residues" evidence="1">
    <location>
        <begin position="499"/>
        <end position="508"/>
    </location>
</feature>
<feature type="region of interest" description="Disordered" evidence="1">
    <location>
        <begin position="378"/>
        <end position="423"/>
    </location>
</feature>
<sequence>MKTKYLIIIVILMFSSAMAAVENINYPVEELGGCKSESDCKAYCDKPGNLKVCLDFAKENNLMSDKELAQAEKFLAAGGESPGGCVGKDVCEEYCNDISHIDECISFAEKNGLIPSEELEEVKKVQSAIKRGVKPPACGNKRDCDVYCEESEHMEECIAFGLESGFIQGKEAEDAQKMLQAVKRGVKPPPCKGKKACDEYCSSPDNMEVCMNFAMEAGFMSEQEKADSQKMLQAIKKGVKPPPCRGRQECDDYCGQDGHFEECMNFAEAAGFMNEKDAEMARKTGGKGPGGCKGKEKCENFCNNPDNQETCFNFAKDNGMIPEEDLKKMEEGRQQMKQSFEQMPAGVEECLNNAIGADMVEKMKNGVMPQRDIGEKMQGCFQKMGPPPGQEGQNFQPGPGQENPGDQIMPQQAGPGGCKGPEECQKYCESNPEACKNFGPAGQNNQQGPGPIQMPPCQGENCQYGPPPQGTMPPEGIQPQPPDNFQQPPAEQQPAPSDNLPPPPPPPGAFFKPESFLGSVLYVIAKALYSMR</sequence>
<feature type="compositionally biased region" description="Low complexity" evidence="1">
    <location>
        <begin position="439"/>
        <end position="459"/>
    </location>
</feature>